<accession>A0ABT1I669</accession>
<organism evidence="1 2">
    <name type="scientific">Actinokineospora diospyrosa</name>
    <dbReference type="NCBI Taxonomy" id="103728"/>
    <lineage>
        <taxon>Bacteria</taxon>
        <taxon>Bacillati</taxon>
        <taxon>Actinomycetota</taxon>
        <taxon>Actinomycetes</taxon>
        <taxon>Pseudonocardiales</taxon>
        <taxon>Pseudonocardiaceae</taxon>
        <taxon>Actinokineospora</taxon>
    </lineage>
</organism>
<sequence>MRPDDPFSSVADTEVTLVRAAAEFTSGTAVLLGADDEVLGTVTGAGQRPSVLVDADMTVAEFARSRAITLLVLDMPYLVLVRDGAVFGVVARSVVAEYLASIAHKPSENLMGIGGGAADGVLPGPVLLPLAHVACKYPDCGYVNAIAYWHPQKPPRCANPDRAPHDLVLEA</sequence>
<evidence type="ECO:0000313" key="2">
    <source>
        <dbReference type="Proteomes" id="UP001205185"/>
    </source>
</evidence>
<dbReference type="RefSeq" id="WP_253885022.1">
    <property type="nucleotide sequence ID" value="NZ_BAAAVB010000006.1"/>
</dbReference>
<name>A0ABT1I669_9PSEU</name>
<comment type="caution">
    <text evidence="1">The sequence shown here is derived from an EMBL/GenBank/DDBJ whole genome shotgun (WGS) entry which is preliminary data.</text>
</comment>
<evidence type="ECO:0000313" key="1">
    <source>
        <dbReference type="EMBL" id="MCP2268071.1"/>
    </source>
</evidence>
<proteinExistence type="predicted"/>
<reference evidence="1 2" key="1">
    <citation type="submission" date="2022-06" db="EMBL/GenBank/DDBJ databases">
        <title>Genomic Encyclopedia of Archaeal and Bacterial Type Strains, Phase II (KMG-II): from individual species to whole genera.</title>
        <authorList>
            <person name="Goeker M."/>
        </authorList>
    </citation>
    <scope>NUCLEOTIDE SEQUENCE [LARGE SCALE GENOMIC DNA]</scope>
    <source>
        <strain evidence="1 2">DSM 44255</strain>
    </source>
</reference>
<protein>
    <recommendedName>
        <fullName evidence="3">CBS domain-containing protein</fullName>
    </recommendedName>
</protein>
<evidence type="ECO:0008006" key="3">
    <source>
        <dbReference type="Google" id="ProtNLM"/>
    </source>
</evidence>
<dbReference type="EMBL" id="JAMTCO010000002">
    <property type="protein sequence ID" value="MCP2268071.1"/>
    <property type="molecule type" value="Genomic_DNA"/>
</dbReference>
<gene>
    <name evidence="1" type="ORF">LV75_000557</name>
</gene>
<dbReference type="Proteomes" id="UP001205185">
    <property type="component" value="Unassembled WGS sequence"/>
</dbReference>
<keyword evidence="2" id="KW-1185">Reference proteome</keyword>